<protein>
    <submittedName>
        <fullName evidence="1">Uncharacterized protein</fullName>
    </submittedName>
</protein>
<accession>A0A858R834</accession>
<gene>
    <name evidence="1" type="ORF">HHL28_11280</name>
</gene>
<evidence type="ECO:0000313" key="2">
    <source>
        <dbReference type="Proteomes" id="UP000501891"/>
    </source>
</evidence>
<dbReference type="Proteomes" id="UP000501891">
    <property type="component" value="Chromosome"/>
</dbReference>
<name>A0A858R834_9PROT</name>
<dbReference type="EMBL" id="CP051775">
    <property type="protein sequence ID" value="QJE73590.1"/>
    <property type="molecule type" value="Genomic_DNA"/>
</dbReference>
<dbReference type="AlphaFoldDB" id="A0A858R834"/>
<keyword evidence="2" id="KW-1185">Reference proteome</keyword>
<proteinExistence type="predicted"/>
<reference evidence="1" key="1">
    <citation type="submission" date="2020-04" db="EMBL/GenBank/DDBJ databases">
        <title>A desert anoxygenic phototrophic bacterium fixes CO2 using RubisCO under aerobic conditions.</title>
        <authorList>
            <person name="Tang K."/>
        </authorList>
    </citation>
    <scope>NUCLEOTIDE SEQUENCE [LARGE SCALE GENOMIC DNA]</scope>
    <source>
        <strain evidence="1">MIMtkB3</strain>
    </source>
</reference>
<organism evidence="1 2">
    <name type="scientific">Aerophototrophica crusticola</name>
    <dbReference type="NCBI Taxonomy" id="1709002"/>
    <lineage>
        <taxon>Bacteria</taxon>
        <taxon>Pseudomonadati</taxon>
        <taxon>Pseudomonadota</taxon>
        <taxon>Alphaproteobacteria</taxon>
        <taxon>Rhodospirillales</taxon>
        <taxon>Rhodospirillaceae</taxon>
        <taxon>Aerophototrophica</taxon>
    </lineage>
</organism>
<sequence>MTMVADKTDQGGFGDLEGACDMARTRRFLNGTERFPFDFLVAADGEPSVRLPDFGYAIPFFLLWQMLRENRAGRIQDQAYVAAGQRLEFSLEGRDYVFYADDWGGGSVHSRRRCPADMAFLVDVLGACDRLFLRSSRSLVAAGT</sequence>
<evidence type="ECO:0000313" key="1">
    <source>
        <dbReference type="EMBL" id="QJE73590.1"/>
    </source>
</evidence>
<dbReference type="KEGG" id="acru:HHL28_11280"/>